<sequence length="628" mass="69355">MSTHQPDLYHIPRAQKDITRFVWTALGLFTMIVLVSMWAATEYAAWALQWSPMLGKPMIAPAVYFPFDILVWTWKYNSLDYGLAVMKVFEHAHLIMGVGGLLSLLMPVALAFRRTRKAAGEKNDLHGSAHWAEPEEVEATGLLPDEKNAGGVFFGDYDDQYLRHAGPEHILAFAPTRSGKGVGIILPTLLSWKHSVLVNDIKGECWHFTSGWRSKALGQRCIKFDPASPDSARFNPLMEIRMDGNLIKDVQNIATMIVDPDGKGLNDHWAKTGFDLMTGIVLFVLLYDPIKDKSLSTVQAILSDGGPIRELAEQLADAAADQDSGGKRMEGSAAVMTAIRDTAHAMLNDGLADEFSAHGWRAAAQAAQSFLNKAGNEASGVQSTALSFLSLYRDPIVAENTRVSDFTLESLMQQATSLYLVVSPSDKDRLKPLLRLILNQTVRRLTESMDFDEGGGKSRYPHRLLLAIDEFPSLGKLDVFQEALAFIAGYGMKALLIVQDLSQLYAAYTKDESIISNCHIRIAYAPNKIETAELLSKMAGTATVEHTQRQYSGNRLAVVLQNVNTNEQIVSRPLLTADECMRLPPEDELVFVAGHAPIYAKKIIYYKDPEFAARCAVPPPKETGRGKD</sequence>
<keyword evidence="4 7" id="KW-0812">Transmembrane</keyword>
<dbReference type="PANTHER" id="PTHR37937:SF1">
    <property type="entry name" value="CONJUGATIVE TRANSFER: DNA TRANSPORT"/>
    <property type="match status" value="1"/>
</dbReference>
<gene>
    <name evidence="8" type="primary">traG</name>
    <name evidence="8" type="ORF">THICB1_10181</name>
</gene>
<dbReference type="InterPro" id="IPR003688">
    <property type="entry name" value="TraG/VirD4"/>
</dbReference>
<reference evidence="8 9" key="1">
    <citation type="submission" date="2015-03" db="EMBL/GenBank/DDBJ databases">
        <authorList>
            <person name="Regsiter A."/>
            <person name="william w."/>
        </authorList>
    </citation>
    <scope>NUCLEOTIDE SEQUENCE [LARGE SCALE GENOMIC DNA]</scope>
    <source>
        <strain evidence="8 9">CB1</strain>
    </source>
</reference>
<evidence type="ECO:0000256" key="7">
    <source>
        <dbReference type="SAM" id="Phobius"/>
    </source>
</evidence>
<feature type="transmembrane region" description="Helical" evidence="7">
    <location>
        <begin position="53"/>
        <end position="74"/>
    </location>
</feature>
<comment type="similarity">
    <text evidence="2">Belongs to the VirD4/TraG family.</text>
</comment>
<evidence type="ECO:0000313" key="8">
    <source>
        <dbReference type="EMBL" id="CQR26438.1"/>
    </source>
</evidence>
<evidence type="ECO:0000256" key="1">
    <source>
        <dbReference type="ARBA" id="ARBA00004651"/>
    </source>
</evidence>
<evidence type="ECO:0000256" key="3">
    <source>
        <dbReference type="ARBA" id="ARBA00022475"/>
    </source>
</evidence>
<dbReference type="InterPro" id="IPR051539">
    <property type="entry name" value="T4SS-coupling_protein"/>
</dbReference>
<evidence type="ECO:0000313" key="9">
    <source>
        <dbReference type="Proteomes" id="UP000078599"/>
    </source>
</evidence>
<keyword evidence="5 7" id="KW-1133">Transmembrane helix</keyword>
<dbReference type="PANTHER" id="PTHR37937">
    <property type="entry name" value="CONJUGATIVE TRANSFER: DNA TRANSPORT"/>
    <property type="match status" value="1"/>
</dbReference>
<name>A0ABM9T0J1_THIA3</name>
<keyword evidence="6 7" id="KW-0472">Membrane</keyword>
<keyword evidence="9" id="KW-1185">Reference proteome</keyword>
<evidence type="ECO:0000256" key="6">
    <source>
        <dbReference type="ARBA" id="ARBA00023136"/>
    </source>
</evidence>
<dbReference type="SUPFAM" id="SSF52540">
    <property type="entry name" value="P-loop containing nucleoside triphosphate hydrolases"/>
    <property type="match status" value="1"/>
</dbReference>
<accession>A0ABM9T0J1</accession>
<dbReference type="Pfam" id="PF02534">
    <property type="entry name" value="T4SS-DNA_transf"/>
    <property type="match status" value="1"/>
</dbReference>
<dbReference type="EMBL" id="CTRI01000001">
    <property type="protein sequence ID" value="CQR26438.1"/>
    <property type="molecule type" value="Genomic_DNA"/>
</dbReference>
<organism evidence="8 9">
    <name type="scientific">Thiomonas arsenitoxydans (strain DSM 22701 / CIP 110005 / 3As)</name>
    <dbReference type="NCBI Taxonomy" id="426114"/>
    <lineage>
        <taxon>Bacteria</taxon>
        <taxon>Pseudomonadati</taxon>
        <taxon>Pseudomonadota</taxon>
        <taxon>Betaproteobacteria</taxon>
        <taxon>Burkholderiales</taxon>
        <taxon>Thiomonas</taxon>
    </lineage>
</organism>
<dbReference type="CDD" id="cd01127">
    <property type="entry name" value="TrwB_TraG_TraD_VirD4"/>
    <property type="match status" value="2"/>
</dbReference>
<evidence type="ECO:0000256" key="5">
    <source>
        <dbReference type="ARBA" id="ARBA00022989"/>
    </source>
</evidence>
<dbReference type="InterPro" id="IPR027417">
    <property type="entry name" value="P-loop_NTPase"/>
</dbReference>
<dbReference type="Gene3D" id="3.40.50.300">
    <property type="entry name" value="P-loop containing nucleotide triphosphate hydrolases"/>
    <property type="match status" value="1"/>
</dbReference>
<comment type="caution">
    <text evidence="8">The sequence shown here is derived from an EMBL/GenBank/DDBJ whole genome shotgun (WGS) entry which is preliminary data.</text>
</comment>
<comment type="subcellular location">
    <subcellularLocation>
        <location evidence="1">Cell membrane</location>
        <topology evidence="1">Multi-pass membrane protein</topology>
    </subcellularLocation>
</comment>
<feature type="transmembrane region" description="Helical" evidence="7">
    <location>
        <begin position="94"/>
        <end position="112"/>
    </location>
</feature>
<dbReference type="Proteomes" id="UP000078599">
    <property type="component" value="Unassembled WGS sequence"/>
</dbReference>
<dbReference type="RefSeq" id="WP_084440237.1">
    <property type="nucleotide sequence ID" value="NZ_LN831666.1"/>
</dbReference>
<proteinExistence type="inferred from homology"/>
<protein>
    <submittedName>
        <fullName evidence="8">Conjugal transfer protein TraG</fullName>
    </submittedName>
</protein>
<keyword evidence="3" id="KW-1003">Cell membrane</keyword>
<evidence type="ECO:0000256" key="4">
    <source>
        <dbReference type="ARBA" id="ARBA00022692"/>
    </source>
</evidence>
<evidence type="ECO:0000256" key="2">
    <source>
        <dbReference type="ARBA" id="ARBA00008806"/>
    </source>
</evidence>
<feature type="transmembrane region" description="Helical" evidence="7">
    <location>
        <begin position="20"/>
        <end position="41"/>
    </location>
</feature>